<dbReference type="InterPro" id="IPR051548">
    <property type="entry name" value="Grx-like_ET"/>
</dbReference>
<gene>
    <name evidence="4" type="ORF">AUK04_01725</name>
</gene>
<dbReference type="CDD" id="cd02976">
    <property type="entry name" value="NrdH"/>
    <property type="match status" value="1"/>
</dbReference>
<accession>A0A1J5HKQ8</accession>
<dbReference type="GO" id="GO:0045454">
    <property type="term" value="P:cell redox homeostasis"/>
    <property type="evidence" value="ECO:0007669"/>
    <property type="project" value="TreeGrafter"/>
</dbReference>
<dbReference type="InterPro" id="IPR014025">
    <property type="entry name" value="Glutaredoxin_subgr"/>
</dbReference>
<dbReference type="InterPro" id="IPR002109">
    <property type="entry name" value="Glutaredoxin"/>
</dbReference>
<evidence type="ECO:0000313" key="5">
    <source>
        <dbReference type="Proteomes" id="UP000183758"/>
    </source>
</evidence>
<keyword evidence="1" id="KW-1015">Disulfide bond</keyword>
<dbReference type="Pfam" id="PF00462">
    <property type="entry name" value="Glutaredoxin"/>
    <property type="match status" value="1"/>
</dbReference>
<organism evidence="4 5">
    <name type="scientific">Candidatus Roizmanbacteria bacterium CG2_30_33_16</name>
    <dbReference type="NCBI Taxonomy" id="1805340"/>
    <lineage>
        <taxon>Bacteria</taxon>
        <taxon>Candidatus Roizmaniibacteriota</taxon>
    </lineage>
</organism>
<dbReference type="InterPro" id="IPR036249">
    <property type="entry name" value="Thioredoxin-like_sf"/>
</dbReference>
<name>A0A1J5HKQ8_9BACT</name>
<dbReference type="PANTHER" id="PTHR34386">
    <property type="entry name" value="GLUTAREDOXIN"/>
    <property type="match status" value="1"/>
</dbReference>
<comment type="caution">
    <text evidence="4">The sequence shown here is derived from an EMBL/GenBank/DDBJ whole genome shotgun (WGS) entry which is preliminary data.</text>
</comment>
<evidence type="ECO:0000256" key="2">
    <source>
        <dbReference type="ARBA" id="ARBA00023284"/>
    </source>
</evidence>
<protein>
    <submittedName>
        <fullName evidence="4">NrdH-redoxin</fullName>
    </submittedName>
</protein>
<evidence type="ECO:0000259" key="3">
    <source>
        <dbReference type="Pfam" id="PF00462"/>
    </source>
</evidence>
<dbReference type="Proteomes" id="UP000183758">
    <property type="component" value="Unassembled WGS sequence"/>
</dbReference>
<sequence length="78" mass="8971">MKTVKVFSTPTCPYCHMAKDYLKDKKIPFEDIDVSKDQNQARAMVEKSGQMGVPQLWIDDEVIIGFNKPIIDQLLELK</sequence>
<reference evidence="4 5" key="1">
    <citation type="journal article" date="2016" name="Environ. Microbiol.">
        <title>Genomic resolution of a cold subsurface aquifer community provides metabolic insights for novel microbes adapted to high CO concentrations.</title>
        <authorList>
            <person name="Probst A.J."/>
            <person name="Castelle C.J."/>
            <person name="Singh A."/>
            <person name="Brown C.T."/>
            <person name="Anantharaman K."/>
            <person name="Sharon I."/>
            <person name="Hug L.A."/>
            <person name="Burstein D."/>
            <person name="Emerson J.B."/>
            <person name="Thomas B.C."/>
            <person name="Banfield J.F."/>
        </authorList>
    </citation>
    <scope>NUCLEOTIDE SEQUENCE [LARGE SCALE GENOMIC DNA]</scope>
    <source>
        <strain evidence="4">CG2_30_33_16</strain>
    </source>
</reference>
<proteinExistence type="predicted"/>
<dbReference type="SUPFAM" id="SSF52833">
    <property type="entry name" value="Thioredoxin-like"/>
    <property type="match status" value="1"/>
</dbReference>
<dbReference type="InterPro" id="IPR011911">
    <property type="entry name" value="GlrX_YruB"/>
</dbReference>
<evidence type="ECO:0000256" key="1">
    <source>
        <dbReference type="ARBA" id="ARBA00023157"/>
    </source>
</evidence>
<dbReference type="GO" id="GO:0009055">
    <property type="term" value="F:electron transfer activity"/>
    <property type="evidence" value="ECO:0007669"/>
    <property type="project" value="TreeGrafter"/>
</dbReference>
<dbReference type="Gene3D" id="3.40.30.10">
    <property type="entry name" value="Glutaredoxin"/>
    <property type="match status" value="1"/>
</dbReference>
<dbReference type="PROSITE" id="PS00195">
    <property type="entry name" value="GLUTAREDOXIN_1"/>
    <property type="match status" value="1"/>
</dbReference>
<dbReference type="InterPro" id="IPR011767">
    <property type="entry name" value="GLR_AS"/>
</dbReference>
<dbReference type="PANTHER" id="PTHR34386:SF1">
    <property type="entry name" value="GLUTAREDOXIN-LIKE PROTEIN NRDH"/>
    <property type="match status" value="1"/>
</dbReference>
<dbReference type="PRINTS" id="PR00160">
    <property type="entry name" value="GLUTAREDOXIN"/>
</dbReference>
<dbReference type="NCBIfam" id="TIGR02196">
    <property type="entry name" value="GlrX_YruB"/>
    <property type="match status" value="1"/>
</dbReference>
<dbReference type="AlphaFoldDB" id="A0A1J5HKQ8"/>
<keyword evidence="2" id="KW-0676">Redox-active center</keyword>
<evidence type="ECO:0000313" key="4">
    <source>
        <dbReference type="EMBL" id="OIP85019.1"/>
    </source>
</evidence>
<feature type="domain" description="Glutaredoxin" evidence="3">
    <location>
        <begin position="4"/>
        <end position="63"/>
    </location>
</feature>
<dbReference type="PROSITE" id="PS51354">
    <property type="entry name" value="GLUTAREDOXIN_2"/>
    <property type="match status" value="1"/>
</dbReference>
<dbReference type="EMBL" id="MNZM01000040">
    <property type="protein sequence ID" value="OIP85019.1"/>
    <property type="molecule type" value="Genomic_DNA"/>
</dbReference>